<dbReference type="AlphaFoldDB" id="A0A806U2S3"/>
<dbReference type="Proteomes" id="UP000036410">
    <property type="component" value="Chromosome"/>
</dbReference>
<accession>A0A806U2S3</accession>
<organism evidence="2 3">
    <name type="scientific">Priestia megaterium Q3</name>
    <dbReference type="NCBI Taxonomy" id="1452722"/>
    <lineage>
        <taxon>Bacteria</taxon>
        <taxon>Bacillati</taxon>
        <taxon>Bacillota</taxon>
        <taxon>Bacilli</taxon>
        <taxon>Bacillales</taxon>
        <taxon>Bacillaceae</taxon>
        <taxon>Priestia</taxon>
    </lineage>
</organism>
<dbReference type="PROSITE" id="PS51186">
    <property type="entry name" value="GNAT"/>
    <property type="match status" value="1"/>
</dbReference>
<dbReference type="PANTHER" id="PTHR43792">
    <property type="entry name" value="GNAT FAMILY, PUTATIVE (AFU_ORTHOLOGUE AFUA_3G00765)-RELATED-RELATED"/>
    <property type="match status" value="1"/>
</dbReference>
<gene>
    <name evidence="2" type="ORF">AS52_03705</name>
</gene>
<protein>
    <submittedName>
        <fullName evidence="2">Ribosomal-protein-S5-alanine N-acetyltransferase</fullName>
    </submittedName>
</protein>
<dbReference type="SUPFAM" id="SSF55729">
    <property type="entry name" value="Acyl-CoA N-acyltransferases (Nat)"/>
    <property type="match status" value="1"/>
</dbReference>
<dbReference type="Gene3D" id="3.40.630.30">
    <property type="match status" value="1"/>
</dbReference>
<evidence type="ECO:0000313" key="2">
    <source>
        <dbReference type="EMBL" id="AKP78666.1"/>
    </source>
</evidence>
<reference evidence="2 3" key="1">
    <citation type="submission" date="2015-01" db="EMBL/GenBank/DDBJ databases">
        <title>Genome sequence of bacillus megaterium Q3.</title>
        <authorList>
            <person name="Wang Y."/>
            <person name="Luo K."/>
            <person name="Bai L."/>
            <person name="Luo F."/>
        </authorList>
    </citation>
    <scope>NUCLEOTIDE SEQUENCE [LARGE SCALE GENOMIC DNA]</scope>
    <source>
        <strain evidence="2 3">Q3</strain>
    </source>
</reference>
<sequence length="189" mass="22271">MKKIETDRLLLRNFSKADSQALLEYLANPRVNCFLEDKVHTIEEAALKAQKRKKDDSFVAVCLKGSDYLIGEIFYLKEDPDTYSIGWHFNAQYEGKGYASESVKEFLRYLFTQLDARRIYAYVEEDNYKSQKLCEKLGMRKEGRFVEFISFTKYEDGTPKYENTLQYALLKKEWIKNTSFNEPEEKVSP</sequence>
<dbReference type="GO" id="GO:0016747">
    <property type="term" value="F:acyltransferase activity, transferring groups other than amino-acyl groups"/>
    <property type="evidence" value="ECO:0007669"/>
    <property type="project" value="InterPro"/>
</dbReference>
<name>A0A806U2S3_PRIMG</name>
<dbReference type="PANTHER" id="PTHR43792:SF1">
    <property type="entry name" value="N-ACETYLTRANSFERASE DOMAIN-CONTAINING PROTEIN"/>
    <property type="match status" value="1"/>
</dbReference>
<dbReference type="InterPro" id="IPR051531">
    <property type="entry name" value="N-acetyltransferase"/>
</dbReference>
<feature type="domain" description="N-acetyltransferase" evidence="1">
    <location>
        <begin position="9"/>
        <end position="161"/>
    </location>
</feature>
<dbReference type="InterPro" id="IPR016181">
    <property type="entry name" value="Acyl_CoA_acyltransferase"/>
</dbReference>
<dbReference type="InterPro" id="IPR000182">
    <property type="entry name" value="GNAT_dom"/>
</dbReference>
<evidence type="ECO:0000259" key="1">
    <source>
        <dbReference type="PROSITE" id="PS51186"/>
    </source>
</evidence>
<proteinExistence type="predicted"/>
<keyword evidence="2" id="KW-0808">Transferase</keyword>
<dbReference type="EMBL" id="CP010586">
    <property type="protein sequence ID" value="AKP78666.1"/>
    <property type="molecule type" value="Genomic_DNA"/>
</dbReference>
<evidence type="ECO:0000313" key="3">
    <source>
        <dbReference type="Proteomes" id="UP000036410"/>
    </source>
</evidence>
<dbReference type="RefSeq" id="WP_033580100.1">
    <property type="nucleotide sequence ID" value="NZ_CP010586.1"/>
</dbReference>
<dbReference type="Pfam" id="PF13302">
    <property type="entry name" value="Acetyltransf_3"/>
    <property type="match status" value="1"/>
</dbReference>